<name>A0A0D8XP09_DICVI</name>
<accession>A0A0D8XP09</accession>
<dbReference type="STRING" id="29172.A0A0D8XP09"/>
<dbReference type="AlphaFoldDB" id="A0A0D8XP09"/>
<keyword evidence="2" id="KW-1185">Reference proteome</keyword>
<reference evidence="1 2" key="1">
    <citation type="submission" date="2013-11" db="EMBL/GenBank/DDBJ databases">
        <title>Draft genome of the bovine lungworm Dictyocaulus viviparus.</title>
        <authorList>
            <person name="Mitreva M."/>
        </authorList>
    </citation>
    <scope>NUCLEOTIDE SEQUENCE [LARGE SCALE GENOMIC DNA]</scope>
    <source>
        <strain evidence="1 2">HannoverDv2000</strain>
    </source>
</reference>
<evidence type="ECO:0000313" key="1">
    <source>
        <dbReference type="EMBL" id="KJH46250.1"/>
    </source>
</evidence>
<proteinExistence type="predicted"/>
<dbReference type="EMBL" id="KN716362">
    <property type="protein sequence ID" value="KJH46250.1"/>
    <property type="molecule type" value="Genomic_DNA"/>
</dbReference>
<protein>
    <submittedName>
        <fullName evidence="1">Uncharacterized protein</fullName>
    </submittedName>
</protein>
<reference evidence="2" key="2">
    <citation type="journal article" date="2016" name="Sci. Rep.">
        <title>Dictyocaulus viviparus genome, variome and transcriptome elucidate lungworm biology and support future intervention.</title>
        <authorList>
            <person name="McNulty S.N."/>
            <person name="Strube C."/>
            <person name="Rosa B.A."/>
            <person name="Martin J.C."/>
            <person name="Tyagi R."/>
            <person name="Choi Y.J."/>
            <person name="Wang Q."/>
            <person name="Hallsworth Pepin K."/>
            <person name="Zhang X."/>
            <person name="Ozersky P."/>
            <person name="Wilson R.K."/>
            <person name="Sternberg P.W."/>
            <person name="Gasser R.B."/>
            <person name="Mitreva M."/>
        </authorList>
    </citation>
    <scope>NUCLEOTIDE SEQUENCE [LARGE SCALE GENOMIC DNA]</scope>
    <source>
        <strain evidence="2">HannoverDv2000</strain>
    </source>
</reference>
<dbReference type="OrthoDB" id="542013at2759"/>
<evidence type="ECO:0000313" key="2">
    <source>
        <dbReference type="Proteomes" id="UP000053766"/>
    </source>
</evidence>
<organism evidence="1 2">
    <name type="scientific">Dictyocaulus viviparus</name>
    <name type="common">Bovine lungworm</name>
    <dbReference type="NCBI Taxonomy" id="29172"/>
    <lineage>
        <taxon>Eukaryota</taxon>
        <taxon>Metazoa</taxon>
        <taxon>Ecdysozoa</taxon>
        <taxon>Nematoda</taxon>
        <taxon>Chromadorea</taxon>
        <taxon>Rhabditida</taxon>
        <taxon>Rhabditina</taxon>
        <taxon>Rhabditomorpha</taxon>
        <taxon>Strongyloidea</taxon>
        <taxon>Metastrongylidae</taxon>
        <taxon>Dictyocaulus</taxon>
    </lineage>
</organism>
<gene>
    <name evidence="1" type="ORF">DICVIV_07686</name>
</gene>
<dbReference type="Proteomes" id="UP000053766">
    <property type="component" value="Unassembled WGS sequence"/>
</dbReference>
<sequence length="207" mass="23481">MSSGHFDKVEQLSLTLTSLYLPFICDEYHVCPVRAAVYAAYLIPMTFFSTDFSTIVFSHKDGGGRIRTIMVAFPNGEDITIAIRKLVCLEGEVHDRLLLLHNRRNLNSFRLDDVKTDFAIGIRIGECIMMITNDIIAMARPQAVHFENNEIVRFFKWSAASTNNVRAVFNLQEFGEHSFCGAGNLTSGFSYDPERFMENESGFLFNI</sequence>